<dbReference type="InterPro" id="IPR007300">
    <property type="entry name" value="CidB/LrgB"/>
</dbReference>
<dbReference type="PANTHER" id="PTHR30249">
    <property type="entry name" value="PUTATIVE SEROTONIN TRANSPORTER"/>
    <property type="match status" value="1"/>
</dbReference>
<keyword evidence="4 5" id="KW-0472">Membrane</keyword>
<feature type="transmembrane region" description="Helical" evidence="5">
    <location>
        <begin position="92"/>
        <end position="117"/>
    </location>
</feature>
<dbReference type="Proteomes" id="UP001487296">
    <property type="component" value="Unassembled WGS sequence"/>
</dbReference>
<accession>A0ABV1FTK5</accession>
<evidence type="ECO:0000313" key="6">
    <source>
        <dbReference type="EMBL" id="MEQ2487738.1"/>
    </source>
</evidence>
<organism evidence="6 7">
    <name type="scientific">Hallella faecis</name>
    <dbReference type="NCBI Taxonomy" id="2841596"/>
    <lineage>
        <taxon>Bacteria</taxon>
        <taxon>Pseudomonadati</taxon>
        <taxon>Bacteroidota</taxon>
        <taxon>Bacteroidia</taxon>
        <taxon>Bacteroidales</taxon>
        <taxon>Prevotellaceae</taxon>
        <taxon>Hallella</taxon>
    </lineage>
</organism>
<evidence type="ECO:0000256" key="3">
    <source>
        <dbReference type="ARBA" id="ARBA00022989"/>
    </source>
</evidence>
<feature type="transmembrane region" description="Helical" evidence="5">
    <location>
        <begin position="34"/>
        <end position="56"/>
    </location>
</feature>
<feature type="transmembrane region" description="Helical" evidence="5">
    <location>
        <begin position="68"/>
        <end position="85"/>
    </location>
</feature>
<reference evidence="6 7" key="1">
    <citation type="submission" date="2024-04" db="EMBL/GenBank/DDBJ databases">
        <title>Human intestinal bacterial collection.</title>
        <authorList>
            <person name="Pauvert C."/>
            <person name="Hitch T.C.A."/>
            <person name="Clavel T."/>
        </authorList>
    </citation>
    <scope>NUCLEOTIDE SEQUENCE [LARGE SCALE GENOMIC DNA]</scope>
    <source>
        <strain evidence="6 7">CLA-AA-H145</strain>
    </source>
</reference>
<dbReference type="RefSeq" id="WP_215760819.1">
    <property type="nucleotide sequence ID" value="NZ_JAHKBE010000078.1"/>
</dbReference>
<evidence type="ECO:0000256" key="2">
    <source>
        <dbReference type="ARBA" id="ARBA00022692"/>
    </source>
</evidence>
<comment type="subcellular location">
    <subcellularLocation>
        <location evidence="1">Membrane</location>
        <topology evidence="1">Multi-pass membrane protein</topology>
    </subcellularLocation>
</comment>
<keyword evidence="3 5" id="KW-1133">Transmembrane helix</keyword>
<keyword evidence="2 5" id="KW-0812">Transmembrane</keyword>
<dbReference type="PANTHER" id="PTHR30249:SF0">
    <property type="entry name" value="PLASTIDAL GLYCOLATE_GLYCERATE TRANSLOCATOR 1, CHLOROPLASTIC"/>
    <property type="match status" value="1"/>
</dbReference>
<evidence type="ECO:0000256" key="1">
    <source>
        <dbReference type="ARBA" id="ARBA00004141"/>
    </source>
</evidence>
<keyword evidence="7" id="KW-1185">Reference proteome</keyword>
<gene>
    <name evidence="6" type="ORF">AAAT34_11895</name>
</gene>
<evidence type="ECO:0000256" key="5">
    <source>
        <dbReference type="SAM" id="Phobius"/>
    </source>
</evidence>
<feature type="transmembrane region" description="Helical" evidence="5">
    <location>
        <begin position="147"/>
        <end position="167"/>
    </location>
</feature>
<sequence length="230" mass="24051">MIKGILTNQYFLLALTFGIYQGCKMLQRKTGSILLNPILFAIGLIILFLTACHIPYDTYHESAKLIDFWLKPAVVALGVPLYLQLSQIKKEIVPILASQMMGCMVGIVSVVVTARLLGASDAVVASLASKSVTTPIAMEVSQALGGIPSLTAAIVVITGLIGGVAGFKIMSVGHIHNPAAKGLSIGAASHAVGTSVAMERDEFVGAYASLGLTLNGIFTALLTPTVVAWL</sequence>
<evidence type="ECO:0000256" key="4">
    <source>
        <dbReference type="ARBA" id="ARBA00023136"/>
    </source>
</evidence>
<name>A0ABV1FTK5_9BACT</name>
<evidence type="ECO:0000313" key="7">
    <source>
        <dbReference type="Proteomes" id="UP001487296"/>
    </source>
</evidence>
<feature type="transmembrane region" description="Helical" evidence="5">
    <location>
        <begin position="204"/>
        <end position="229"/>
    </location>
</feature>
<proteinExistence type="predicted"/>
<dbReference type="Pfam" id="PF04172">
    <property type="entry name" value="LrgB"/>
    <property type="match status" value="1"/>
</dbReference>
<comment type="caution">
    <text evidence="6">The sequence shown here is derived from an EMBL/GenBank/DDBJ whole genome shotgun (WGS) entry which is preliminary data.</text>
</comment>
<dbReference type="EMBL" id="JBBNFP010000074">
    <property type="protein sequence ID" value="MEQ2487738.1"/>
    <property type="molecule type" value="Genomic_DNA"/>
</dbReference>
<protein>
    <submittedName>
        <fullName evidence="6">LrgB family protein</fullName>
    </submittedName>
</protein>